<comment type="caution">
    <text evidence="4">The sequence shown here is derived from an EMBL/GenBank/DDBJ whole genome shotgun (WGS) entry which is preliminary data.</text>
</comment>
<evidence type="ECO:0000259" key="3">
    <source>
        <dbReference type="PROSITE" id="PS50815"/>
    </source>
</evidence>
<evidence type="ECO:0000256" key="1">
    <source>
        <dbReference type="ARBA" id="ARBA00010348"/>
    </source>
</evidence>
<dbReference type="OrthoDB" id="21254at2759"/>
<dbReference type="PROSITE" id="PS50815">
    <property type="entry name" value="HORMA"/>
    <property type="match status" value="1"/>
</dbReference>
<proteinExistence type="inferred from homology"/>
<protein>
    <recommendedName>
        <fullName evidence="3">HORMA domain-containing protein</fullName>
    </recommendedName>
</protein>
<name>A0A8H4W3F2_9HELO</name>
<keyword evidence="5" id="KW-1185">Reference proteome</keyword>
<dbReference type="Pfam" id="PF02301">
    <property type="entry name" value="HORMA"/>
    <property type="match status" value="1"/>
</dbReference>
<dbReference type="PANTHER" id="PTHR11842:SF10">
    <property type="entry name" value="MITOTIC SPINDLE ASSEMBLY CHECKPOINT PROTEIN MAD2B"/>
    <property type="match status" value="1"/>
</dbReference>
<dbReference type="AlphaFoldDB" id="A0A8H4W3F2"/>
<evidence type="ECO:0000313" key="4">
    <source>
        <dbReference type="EMBL" id="KAF4632111.1"/>
    </source>
</evidence>
<dbReference type="InterPro" id="IPR045091">
    <property type="entry name" value="Mad2-like"/>
</dbReference>
<organism evidence="4 5">
    <name type="scientific">Cudoniella acicularis</name>
    <dbReference type="NCBI Taxonomy" id="354080"/>
    <lineage>
        <taxon>Eukaryota</taxon>
        <taxon>Fungi</taxon>
        <taxon>Dikarya</taxon>
        <taxon>Ascomycota</taxon>
        <taxon>Pezizomycotina</taxon>
        <taxon>Leotiomycetes</taxon>
        <taxon>Helotiales</taxon>
        <taxon>Tricladiaceae</taxon>
        <taxon>Cudoniella</taxon>
    </lineage>
</organism>
<dbReference type="PANTHER" id="PTHR11842">
    <property type="entry name" value="MITOTIC SPINDLE ASSEMBLY CHECKPOINT PROTEIN MAD2"/>
    <property type="match status" value="1"/>
</dbReference>
<feature type="region of interest" description="Disordered" evidence="2">
    <location>
        <begin position="209"/>
        <end position="238"/>
    </location>
</feature>
<accession>A0A8H4W3F2</accession>
<dbReference type="InterPro" id="IPR003511">
    <property type="entry name" value="HORMA_dom"/>
</dbReference>
<feature type="compositionally biased region" description="Polar residues" evidence="2">
    <location>
        <begin position="221"/>
        <end position="234"/>
    </location>
</feature>
<evidence type="ECO:0000313" key="5">
    <source>
        <dbReference type="Proteomes" id="UP000566819"/>
    </source>
</evidence>
<dbReference type="Proteomes" id="UP000566819">
    <property type="component" value="Unassembled WGS sequence"/>
</dbReference>
<dbReference type="InterPro" id="IPR036570">
    <property type="entry name" value="HORMA_dom_sf"/>
</dbReference>
<reference evidence="4 5" key="1">
    <citation type="submission" date="2020-03" db="EMBL/GenBank/DDBJ databases">
        <title>Draft Genome Sequence of Cudoniella acicularis.</title>
        <authorList>
            <person name="Buettner E."/>
            <person name="Kellner H."/>
        </authorList>
    </citation>
    <scope>NUCLEOTIDE SEQUENCE [LARGE SCALE GENOMIC DNA]</scope>
    <source>
        <strain evidence="4 5">DSM 108380</strain>
    </source>
</reference>
<gene>
    <name evidence="4" type="ORF">G7Y89_g6018</name>
</gene>
<dbReference type="Gene3D" id="3.30.900.10">
    <property type="entry name" value="HORMA domain"/>
    <property type="match status" value="1"/>
</dbReference>
<feature type="domain" description="HORMA" evidence="3">
    <location>
        <begin position="52"/>
        <end position="253"/>
    </location>
</feature>
<dbReference type="SUPFAM" id="SSF56019">
    <property type="entry name" value="The spindle assembly checkpoint protein mad2"/>
    <property type="match status" value="1"/>
</dbReference>
<evidence type="ECO:0000256" key="2">
    <source>
        <dbReference type="SAM" id="MobiDB-lite"/>
    </source>
</evidence>
<sequence>MLITNSHSFFHATKTSTFGYSTWKSDFWVESALHHHVLRTPPPPPTPQLPPLSIHRTLTDFLTIAIHTILYTRSLYPATTFLTTRAYNLPVHQNRHPSVCAWINSTTSSLTHLLQSNSVKRVVVVIYSPNLEVLERYVFDISRFPIVDEKEKMTEFEGETRGMDSMVDVEEQLRATIRKLDYTGSKLGPLPENSTYTVAVELRDEALPPIGHPQPWVPSEPSLQTGEKGTNKNIGSDLGGVKSTPVRLIEAGDFIMETWVEEGKAKFEGD</sequence>
<comment type="similarity">
    <text evidence="1">Belongs to the MAD2 family.</text>
</comment>
<dbReference type="GO" id="GO:0016035">
    <property type="term" value="C:zeta DNA polymerase complex"/>
    <property type="evidence" value="ECO:0007669"/>
    <property type="project" value="TreeGrafter"/>
</dbReference>
<dbReference type="EMBL" id="JAAMPI010000378">
    <property type="protein sequence ID" value="KAF4632111.1"/>
    <property type="molecule type" value="Genomic_DNA"/>
</dbReference>